<dbReference type="EMBL" id="QEEZ01000003">
    <property type="protein sequence ID" value="PWC02412.1"/>
    <property type="molecule type" value="Genomic_DNA"/>
</dbReference>
<dbReference type="OrthoDB" id="4399934at2"/>
<evidence type="ECO:0000313" key="2">
    <source>
        <dbReference type="EMBL" id="PWC02412.1"/>
    </source>
</evidence>
<sequence>MAFSSIRLAVAGLTTVGLAVGALVTPTSADAATAAPGAPIRTHPVETSLPNVPVELDAGMCSQGPVGMLTEGGQAPRPVMLTAGHCLLPMDPQWVPTHEVFVPRPDGDELIGYRGEAKLIEPRETNVVDAAIDVALGADWGVVELNPGVSTTRMAQSVDRFGNPQGPGVELTGIRDYPDLAPYQISIDNFGQPICKDGTTSGRSCGTQLFRSQHMVYSYNLNYLKGDSGGINYDPNNGEVIGMTSQAFGSVGSASTADAALQEAYGIPDGQVNDHFQLSESTEPHDTDFRTVNQDNEAGQQWAQENLDVPDLSAELDKAVGEAQADAEQYAGQLTDQVTSGDFAGAEQTWNEATVTAQDHIDNIGPLGIAVGLEQLLEEF</sequence>
<dbReference type="Gene3D" id="2.40.10.10">
    <property type="entry name" value="Trypsin-like serine proteases"/>
    <property type="match status" value="2"/>
</dbReference>
<keyword evidence="1" id="KW-0732">Signal</keyword>
<reference evidence="3" key="1">
    <citation type="submission" date="2018-04" db="EMBL/GenBank/DDBJ databases">
        <authorList>
            <person name="Liu S."/>
            <person name="Wang Z."/>
            <person name="Li J."/>
        </authorList>
    </citation>
    <scope>NUCLEOTIDE SEQUENCE [LARGE SCALE GENOMIC DNA]</scope>
    <source>
        <strain evidence="3">2189</strain>
    </source>
</reference>
<evidence type="ECO:0008006" key="4">
    <source>
        <dbReference type="Google" id="ProtNLM"/>
    </source>
</evidence>
<dbReference type="AlphaFoldDB" id="A0A2U1T8V1"/>
<evidence type="ECO:0000313" key="3">
    <source>
        <dbReference type="Proteomes" id="UP000244989"/>
    </source>
</evidence>
<proteinExistence type="predicted"/>
<dbReference type="Proteomes" id="UP000244989">
    <property type="component" value="Unassembled WGS sequence"/>
</dbReference>
<dbReference type="InterPro" id="IPR009003">
    <property type="entry name" value="Peptidase_S1_PA"/>
</dbReference>
<comment type="caution">
    <text evidence="2">The sequence shown here is derived from an EMBL/GenBank/DDBJ whole genome shotgun (WGS) entry which is preliminary data.</text>
</comment>
<organism evidence="2 3">
    <name type="scientific">Corynebacterium yudongzhengii</name>
    <dbReference type="NCBI Taxonomy" id="2080740"/>
    <lineage>
        <taxon>Bacteria</taxon>
        <taxon>Bacillati</taxon>
        <taxon>Actinomycetota</taxon>
        <taxon>Actinomycetes</taxon>
        <taxon>Mycobacteriales</taxon>
        <taxon>Corynebacteriaceae</taxon>
        <taxon>Corynebacterium</taxon>
    </lineage>
</organism>
<feature type="signal peptide" evidence="1">
    <location>
        <begin position="1"/>
        <end position="31"/>
    </location>
</feature>
<accession>A0A2U1T8V1</accession>
<feature type="chain" id="PRO_5015655921" description="Serine protease" evidence="1">
    <location>
        <begin position="32"/>
        <end position="380"/>
    </location>
</feature>
<dbReference type="SUPFAM" id="SSF50494">
    <property type="entry name" value="Trypsin-like serine proteases"/>
    <property type="match status" value="1"/>
</dbReference>
<protein>
    <recommendedName>
        <fullName evidence="4">Serine protease</fullName>
    </recommendedName>
</protein>
<gene>
    <name evidence="2" type="ORF">DF222_01915</name>
</gene>
<keyword evidence="3" id="KW-1185">Reference proteome</keyword>
<evidence type="ECO:0000256" key="1">
    <source>
        <dbReference type="SAM" id="SignalP"/>
    </source>
</evidence>
<dbReference type="InterPro" id="IPR043504">
    <property type="entry name" value="Peptidase_S1_PA_chymotrypsin"/>
</dbReference>
<dbReference type="KEGG" id="cyz:C3B44_09355"/>
<name>A0A2U1T8V1_9CORY</name>
<dbReference type="RefSeq" id="WP_108432142.1">
    <property type="nucleotide sequence ID" value="NZ_CP026947.1"/>
</dbReference>